<dbReference type="AlphaFoldDB" id="A0A1D9PYZ2"/>
<feature type="region of interest" description="Disordered" evidence="1">
    <location>
        <begin position="304"/>
        <end position="347"/>
    </location>
</feature>
<gene>
    <name evidence="2" type="ORF">sscle_03g027080</name>
</gene>
<dbReference type="VEuPathDB" id="FungiDB:sscle_03g027080"/>
<accession>A0A1D9PYZ2</accession>
<evidence type="ECO:0000256" key="1">
    <source>
        <dbReference type="SAM" id="MobiDB-lite"/>
    </source>
</evidence>
<organism evidence="2 3">
    <name type="scientific">Sclerotinia sclerotiorum (strain ATCC 18683 / 1980 / Ss-1)</name>
    <name type="common">White mold</name>
    <name type="synonym">Whetzelinia sclerotiorum</name>
    <dbReference type="NCBI Taxonomy" id="665079"/>
    <lineage>
        <taxon>Eukaryota</taxon>
        <taxon>Fungi</taxon>
        <taxon>Dikarya</taxon>
        <taxon>Ascomycota</taxon>
        <taxon>Pezizomycotina</taxon>
        <taxon>Leotiomycetes</taxon>
        <taxon>Helotiales</taxon>
        <taxon>Sclerotiniaceae</taxon>
        <taxon>Sclerotinia</taxon>
    </lineage>
</organism>
<sequence length="347" mass="38921">MSTDRYTVGSLIQQLENYDERQTLESLLEREEFTSLLHGIYTSLSAESKSTAQEMFRKTNVTKKKRTKSTALVIILGIHNIALPPSIQTQYQIWKENPSQLWRALDGQNSEQSIEVAAIEAYLVAQHLRLRQVYNVILWRFYVSFFYQLALLLGHGQKVMTNNLHNILYERLVKAITQSKKINDDITVIKANLQLWVAAGARYNKICTALDKGALFLIPQIPDDVWENPNSLKGAEFDEAMSHLRSLGIMTLSDQLGADNLANQILNSALDPFRWDVVTTLNVNQPIEPRTSFSIEPGAPAANLSIEPRSSFSSSSTQPMTSAVNISVEPRTSTVKPNSISSLLNPT</sequence>
<name>A0A1D9PYZ2_SCLS1</name>
<protein>
    <submittedName>
        <fullName evidence="2">Uncharacterized protein</fullName>
    </submittedName>
</protein>
<evidence type="ECO:0000313" key="3">
    <source>
        <dbReference type="Proteomes" id="UP000177798"/>
    </source>
</evidence>
<dbReference type="EMBL" id="CP017816">
    <property type="protein sequence ID" value="APA07938.1"/>
    <property type="molecule type" value="Genomic_DNA"/>
</dbReference>
<reference evidence="3" key="1">
    <citation type="journal article" date="2017" name="Genome Biol. Evol.">
        <title>The complete genome sequence of the phytopathogenic fungus Sclerotinia sclerotiorum reveals insights into the genome architecture of broad host range pathogens.</title>
        <authorList>
            <person name="Derbyshire M."/>
            <person name="Denton-Giles M."/>
            <person name="Hegedus D."/>
            <person name="Seifbarghy S."/>
            <person name="Rollins J."/>
            <person name="van Kan J."/>
            <person name="Seidl M.F."/>
            <person name="Faino L."/>
            <person name="Mbengue M."/>
            <person name="Navaud O."/>
            <person name="Raffaele S."/>
            <person name="Hammond-Kosack K."/>
            <person name="Heard S."/>
            <person name="Oliver R."/>
        </authorList>
    </citation>
    <scope>NUCLEOTIDE SEQUENCE [LARGE SCALE GENOMIC DNA]</scope>
    <source>
        <strain evidence="3">ATCC 18683 / 1980 / Ss-1</strain>
    </source>
</reference>
<feature type="compositionally biased region" description="Polar residues" evidence="1">
    <location>
        <begin position="317"/>
        <end position="347"/>
    </location>
</feature>
<dbReference type="Proteomes" id="UP000177798">
    <property type="component" value="Chromosome 3"/>
</dbReference>
<evidence type="ECO:0000313" key="2">
    <source>
        <dbReference type="EMBL" id="APA07938.1"/>
    </source>
</evidence>
<proteinExistence type="predicted"/>
<dbReference type="OrthoDB" id="5424905at2759"/>